<protein>
    <recommendedName>
        <fullName evidence="4">Chromosome assembly protein</fullName>
    </recommendedName>
</protein>
<dbReference type="PATRIC" id="fig|647171.4.peg.1762"/>
<accession>H1L1A0</accession>
<evidence type="ECO:0000313" key="2">
    <source>
        <dbReference type="EMBL" id="EHP83913.1"/>
    </source>
</evidence>
<name>H1L1A0_9EURY</name>
<keyword evidence="1" id="KW-0175">Coiled coil</keyword>
<keyword evidence="3" id="KW-1185">Reference proteome</keyword>
<sequence length="208" mass="24533">MSVFEKAKKLFVKNPIEKLSIRDLEGEKIRLKSKLDRLKKEINQIEKKKKQLFQEGIGADKLKKKILAQEIRALEMEMKLKFKNFTTLQKQYTFVNNLLIIKKYEKELKNIGIWNKISNIEPELLELKLSDIILDGKEFDEMVSSLNKVFEMRLDEFEGEEDEAEKKLFEAWGQVESGAVDVDSVVDNLKLDEEEEDEDWLKKMEKES</sequence>
<comment type="caution">
    <text evidence="2">The sequence shown here is derived from an EMBL/GenBank/DDBJ whole genome shotgun (WGS) entry which is preliminary data.</text>
</comment>
<dbReference type="AlphaFoldDB" id="H1L1A0"/>
<evidence type="ECO:0000313" key="3">
    <source>
        <dbReference type="Proteomes" id="UP000003706"/>
    </source>
</evidence>
<dbReference type="RefSeq" id="WP_007045245.1">
    <property type="nucleotide sequence ID" value="NZ_AGJL01000066.1"/>
</dbReference>
<evidence type="ECO:0008006" key="4">
    <source>
        <dbReference type="Google" id="ProtNLM"/>
    </source>
</evidence>
<dbReference type="OrthoDB" id="117119at2157"/>
<proteinExistence type="predicted"/>
<evidence type="ECO:0000256" key="1">
    <source>
        <dbReference type="SAM" id="Coils"/>
    </source>
</evidence>
<dbReference type="Proteomes" id="UP000003706">
    <property type="component" value="Unassembled WGS sequence"/>
</dbReference>
<feature type="coiled-coil region" evidence="1">
    <location>
        <begin position="21"/>
        <end position="55"/>
    </location>
</feature>
<dbReference type="EMBL" id="AGJL01000066">
    <property type="protein sequence ID" value="EHP83913.1"/>
    <property type="molecule type" value="Genomic_DNA"/>
</dbReference>
<dbReference type="STRING" id="647171.MetfoDRAFT_1824"/>
<reference evidence="2 3" key="1">
    <citation type="submission" date="2011-09" db="EMBL/GenBank/DDBJ databases">
        <title>The draft genome of Methanotorris formicicus Mc-S-70.</title>
        <authorList>
            <consortium name="US DOE Joint Genome Institute (JGI-PGF)"/>
            <person name="Lucas S."/>
            <person name="Han J."/>
            <person name="Lapidus A."/>
            <person name="Cheng J.-F."/>
            <person name="Goodwin L."/>
            <person name="Pitluck S."/>
            <person name="Peters L."/>
            <person name="Land M.L."/>
            <person name="Hauser L."/>
            <person name="Sieprawska-Lupa M."/>
            <person name="Takai K."/>
            <person name="Miyazaki J."/>
            <person name="Whitman W."/>
            <person name="Woyke T.J."/>
        </authorList>
    </citation>
    <scope>NUCLEOTIDE SEQUENCE [LARGE SCALE GENOMIC DNA]</scope>
    <source>
        <strain evidence="2 3">Mc-S-70</strain>
    </source>
</reference>
<gene>
    <name evidence="2" type="ORF">MetfoDRAFT_1824</name>
</gene>
<organism evidence="2 3">
    <name type="scientific">Methanotorris formicicus Mc-S-70</name>
    <dbReference type="NCBI Taxonomy" id="647171"/>
    <lineage>
        <taxon>Archaea</taxon>
        <taxon>Methanobacteriati</taxon>
        <taxon>Methanobacteriota</taxon>
        <taxon>Methanomada group</taxon>
        <taxon>Methanococci</taxon>
        <taxon>Methanococcales</taxon>
        <taxon>Methanocaldococcaceae</taxon>
        <taxon>Methanotorris</taxon>
    </lineage>
</organism>